<sequence>MQHKTSRTFLFLSSSQDLYTIWREKPACPRRDAQRTNGNVSTIAPTGRKHFNLVLRCEPPPEKQMGFFFSRVEESQVDPPGLSTTSNWGLACLARRMGSSVVLYGVHGSQALRRRFDFCLFEVSLDIFGMASSRQPGLRVHGVTVQDQTGSF</sequence>
<dbReference type="Proteomes" id="UP000019376">
    <property type="component" value="Unassembled WGS sequence"/>
</dbReference>
<evidence type="ECO:0000313" key="1">
    <source>
        <dbReference type="EMBL" id="EPS28375.1"/>
    </source>
</evidence>
<proteinExistence type="predicted"/>
<protein>
    <submittedName>
        <fullName evidence="1">Uncharacterized protein</fullName>
    </submittedName>
</protein>
<reference evidence="1 2" key="1">
    <citation type="journal article" date="2013" name="PLoS ONE">
        <title>Genomic and secretomic analyses reveal unique features of the lignocellulolytic enzyme system of Penicillium decumbens.</title>
        <authorList>
            <person name="Liu G."/>
            <person name="Zhang L."/>
            <person name="Wei X."/>
            <person name="Zou G."/>
            <person name="Qin Y."/>
            <person name="Ma L."/>
            <person name="Li J."/>
            <person name="Zheng H."/>
            <person name="Wang S."/>
            <person name="Wang C."/>
            <person name="Xun L."/>
            <person name="Zhao G.-P."/>
            <person name="Zhou Z."/>
            <person name="Qu Y."/>
        </authorList>
    </citation>
    <scope>NUCLEOTIDE SEQUENCE [LARGE SCALE GENOMIC DNA]</scope>
    <source>
        <strain evidence="2">114-2 / CGMCC 5302</strain>
    </source>
</reference>
<evidence type="ECO:0000313" key="2">
    <source>
        <dbReference type="Proteomes" id="UP000019376"/>
    </source>
</evidence>
<keyword evidence="2" id="KW-1185">Reference proteome</keyword>
<organism evidence="1 2">
    <name type="scientific">Penicillium oxalicum (strain 114-2 / CGMCC 5302)</name>
    <name type="common">Penicillium decumbens</name>
    <dbReference type="NCBI Taxonomy" id="933388"/>
    <lineage>
        <taxon>Eukaryota</taxon>
        <taxon>Fungi</taxon>
        <taxon>Dikarya</taxon>
        <taxon>Ascomycota</taxon>
        <taxon>Pezizomycotina</taxon>
        <taxon>Eurotiomycetes</taxon>
        <taxon>Eurotiomycetidae</taxon>
        <taxon>Eurotiales</taxon>
        <taxon>Aspergillaceae</taxon>
        <taxon>Penicillium</taxon>
    </lineage>
</organism>
<gene>
    <name evidence="1" type="ORF">PDE_03321</name>
</gene>
<dbReference type="EMBL" id="KB644411">
    <property type="protein sequence ID" value="EPS28375.1"/>
    <property type="molecule type" value="Genomic_DNA"/>
</dbReference>
<accession>S7ZCM9</accession>
<dbReference type="AlphaFoldDB" id="S7ZCM9"/>
<dbReference type="HOGENOM" id="CLU_1722990_0_0_1"/>
<name>S7ZCM9_PENO1</name>